<evidence type="ECO:0000256" key="2">
    <source>
        <dbReference type="ARBA" id="ARBA00022840"/>
    </source>
</evidence>
<dbReference type="InterPro" id="IPR027417">
    <property type="entry name" value="P-loop_NTPase"/>
</dbReference>
<protein>
    <recommendedName>
        <fullName evidence="4">AAA+ ATPase domain-containing protein</fullName>
    </recommendedName>
</protein>
<keyword evidence="6" id="KW-1185">Reference proteome</keyword>
<dbReference type="CDD" id="cd00009">
    <property type="entry name" value="AAA"/>
    <property type="match status" value="1"/>
</dbReference>
<dbReference type="Proteomes" id="UP001055712">
    <property type="component" value="Unassembled WGS sequence"/>
</dbReference>
<reference evidence="5" key="2">
    <citation type="submission" date="2020-11" db="EMBL/GenBank/DDBJ databases">
        <authorList>
            <person name="Cecchin M."/>
            <person name="Marcolungo L."/>
            <person name="Rossato M."/>
            <person name="Girolomoni L."/>
            <person name="Cosentino E."/>
            <person name="Cuine S."/>
            <person name="Li-Beisson Y."/>
            <person name="Delledonne M."/>
            <person name="Ballottari M."/>
        </authorList>
    </citation>
    <scope>NUCLEOTIDE SEQUENCE</scope>
    <source>
        <strain evidence="5">211/11P</strain>
        <tissue evidence="5">Whole cell</tissue>
    </source>
</reference>
<sequence length="555" mass="59071">MTSLAACRPAPQALCQPRRAATASAGLQLAPRCCPKGLVQGRARSCSSQRPRFALRAAARSEDLCDGVDCLAEEEGSVIVRDDLDALLLALPADIRDPLVSHPQRASLLEVVLDLGRRPEARFLGQAGGQFLREAEITKDDLTHAVEALGDFGGDNRAGVEGTLHRISAIRNRKGAVVGLTCRVGRAVTGHIDMIRDMLDAPTSVLFLGRPGVGKTTVIREMARVLSDELHKRVVIVDTSNEIGGDGDVPHPAIGGARRMQVPDPSQQHKVMIEAVENHMPEIVIVDEIGTEAEALACRTIAERGVQLIGTAHGQLLENLIKNPTLSDLVGGICSVTLGDEEARSRGTQKSVLERKAPPTFPLVIEMRERAHWVTHWVEDSVDCLLSGKVPIVQVRRRDPASKKVVAAECRYDTTEGCDSSHAPGPPANPSAQPRSGSDVADGGNVFDSMFGYSAASFGKSYGATDNLVPAGSGAPSPPNGGGGGGSLRDPYAWAQRLRDIPDEDVLAELSLMGYTDGVGGRRGGDKYSFANGTGSSKKLKRRNSVGRAVRGRRQ</sequence>
<organism evidence="5 6">
    <name type="scientific">Chlorella vulgaris</name>
    <name type="common">Green alga</name>
    <dbReference type="NCBI Taxonomy" id="3077"/>
    <lineage>
        <taxon>Eukaryota</taxon>
        <taxon>Viridiplantae</taxon>
        <taxon>Chlorophyta</taxon>
        <taxon>core chlorophytes</taxon>
        <taxon>Trebouxiophyceae</taxon>
        <taxon>Chlorellales</taxon>
        <taxon>Chlorellaceae</taxon>
        <taxon>Chlorella clade</taxon>
        <taxon>Chlorella</taxon>
    </lineage>
</organism>
<evidence type="ECO:0000313" key="6">
    <source>
        <dbReference type="Proteomes" id="UP001055712"/>
    </source>
</evidence>
<dbReference type="Gene3D" id="3.40.50.300">
    <property type="entry name" value="P-loop containing nucleotide triphosphate hydrolases"/>
    <property type="match status" value="1"/>
</dbReference>
<dbReference type="OrthoDB" id="26838at2759"/>
<dbReference type="GO" id="GO:0005524">
    <property type="term" value="F:ATP binding"/>
    <property type="evidence" value="ECO:0007669"/>
    <property type="project" value="UniProtKB-KW"/>
</dbReference>
<evidence type="ECO:0000256" key="3">
    <source>
        <dbReference type="SAM" id="MobiDB-lite"/>
    </source>
</evidence>
<accession>A0A9D4YVH2</accession>
<feature type="compositionally biased region" description="Basic residues" evidence="3">
    <location>
        <begin position="538"/>
        <end position="555"/>
    </location>
</feature>
<name>A0A9D4YVH2_CHLVU</name>
<dbReference type="PANTHER" id="PTHR20953">
    <property type="entry name" value="KINASE-RELATED"/>
    <property type="match status" value="1"/>
</dbReference>
<dbReference type="InterPro" id="IPR045735">
    <property type="entry name" value="Spore_III_AA_AAA+_ATPase"/>
</dbReference>
<comment type="caution">
    <text evidence="5">The sequence shown here is derived from an EMBL/GenBank/DDBJ whole genome shotgun (WGS) entry which is preliminary data.</text>
</comment>
<dbReference type="AlphaFoldDB" id="A0A9D4YVH2"/>
<feature type="domain" description="AAA+ ATPase" evidence="4">
    <location>
        <begin position="201"/>
        <end position="357"/>
    </location>
</feature>
<dbReference type="Pfam" id="PF19568">
    <property type="entry name" value="Spore_III_AA"/>
    <property type="match status" value="1"/>
</dbReference>
<dbReference type="InterPro" id="IPR003593">
    <property type="entry name" value="AAA+_ATPase"/>
</dbReference>
<proteinExistence type="predicted"/>
<dbReference type="EMBL" id="SIDB01000009">
    <property type="protein sequence ID" value="KAI3428309.1"/>
    <property type="molecule type" value="Genomic_DNA"/>
</dbReference>
<feature type="region of interest" description="Disordered" evidence="3">
    <location>
        <begin position="515"/>
        <end position="555"/>
    </location>
</feature>
<evidence type="ECO:0000256" key="1">
    <source>
        <dbReference type="ARBA" id="ARBA00022741"/>
    </source>
</evidence>
<evidence type="ECO:0000313" key="5">
    <source>
        <dbReference type="EMBL" id="KAI3428309.1"/>
    </source>
</evidence>
<dbReference type="SMART" id="SM00382">
    <property type="entry name" value="AAA"/>
    <property type="match status" value="1"/>
</dbReference>
<keyword evidence="2" id="KW-0067">ATP-binding</keyword>
<evidence type="ECO:0000259" key="4">
    <source>
        <dbReference type="SMART" id="SM00382"/>
    </source>
</evidence>
<reference evidence="5" key="1">
    <citation type="journal article" date="2019" name="Plant J.">
        <title>Chlorella vulgaris genome assembly and annotation reveals the molecular basis for metabolic acclimation to high light conditions.</title>
        <authorList>
            <person name="Cecchin M."/>
            <person name="Marcolungo L."/>
            <person name="Rossato M."/>
            <person name="Girolomoni L."/>
            <person name="Cosentino E."/>
            <person name="Cuine S."/>
            <person name="Li-Beisson Y."/>
            <person name="Delledonne M."/>
            <person name="Ballottari M."/>
        </authorList>
    </citation>
    <scope>NUCLEOTIDE SEQUENCE</scope>
    <source>
        <strain evidence="5">211/11P</strain>
    </source>
</reference>
<dbReference type="PANTHER" id="PTHR20953:SF13">
    <property type="entry name" value="EXPRESSED PROTEIN"/>
    <property type="match status" value="1"/>
</dbReference>
<feature type="region of interest" description="Disordered" evidence="3">
    <location>
        <begin position="415"/>
        <end position="443"/>
    </location>
</feature>
<keyword evidence="1" id="KW-0547">Nucleotide-binding</keyword>
<gene>
    <name evidence="5" type="ORF">D9Q98_006689</name>
</gene>
<dbReference type="SUPFAM" id="SSF52540">
    <property type="entry name" value="P-loop containing nucleoside triphosphate hydrolases"/>
    <property type="match status" value="1"/>
</dbReference>